<sequence length="889" mass="99625">MSLEEAANSSAAARNKDGLPTVPKRQFGFRKSFKKFTGTKSAPLEPEPTAVSVHRQCNISEYSPCNSIINDTSAFLEGSVAASESLTTPSTGDQLQVTDGESFLSVPGAKNCEPLVPTESLRNLVLEKTDASSPNRGTGGHSIKAAESDGVPCQDITTIPETLWGRAYDGLRSSKDPEKFGLVVDYERKVLDALKTKVTGELTNKALLDNAIEDALKQAAKGESSARLSFDKAGKLTLALQNFISEAVKASTEVSLVWAGVCLVLPILTQPVIADESQRNGFSYVTSRIGFWTTLERQLSNAGNWTESVQEEFVTLYQHLLEFQVRTVLRYHQGGFERCVGDLSSNVWEQLITAIKHQEQLLHQDLQQYHNAHLLSTAEVLKQNSTKSLESNAKFLQALQDVQDSVRKDAESKLKEKEKKCLRLFRLTDNQRDVTYEWYKSRVKTRVEGSCIWAVEHENFRNWLELKSGLLLITADPGYLIQHAVEEYDRNGAGVVGTTSALWRILNNAICDQSAGAIIIVLDALDECETSEFMLLVENLNNAGVNAKFLLTSRPYGNVVSPFKHGDMLNHFPRVLIPGESDDQSDQISAEINRVIQVRVDQFAHKHELNERLRITLLEELTKTPHRTYLWVYLVFDHLETLISSETIKRTVQGFKDAIEKLPRTVEDAYERILNRPQGAQRTTLRRVLCVILAAQRPLTLSEMQIVVNMEPGMKSVEELDLEEEEHFSRRLKTICGLFVSIHQRKVYFLHQTAKQFLQAKTEPSTMPGSWRSSIRRNQAHAELARICVWYIYVLEPDAVHPTATQSSAHSPLIYPFAAYSSDHWSYHLRNSDLDDNIEFLATVMAICEAGSKQFRTWTEYCDDGPGNLASEFSTSLNVAVALGCHGLV</sequence>
<dbReference type="Pfam" id="PF23239">
    <property type="entry name" value="DUF7069"/>
    <property type="match status" value="1"/>
</dbReference>
<evidence type="ECO:0000256" key="1">
    <source>
        <dbReference type="ARBA" id="ARBA00022737"/>
    </source>
</evidence>
<organism evidence="6 7">
    <name type="scientific">Sordaria macrospora</name>
    <dbReference type="NCBI Taxonomy" id="5147"/>
    <lineage>
        <taxon>Eukaryota</taxon>
        <taxon>Fungi</taxon>
        <taxon>Dikarya</taxon>
        <taxon>Ascomycota</taxon>
        <taxon>Pezizomycotina</taxon>
        <taxon>Sordariomycetes</taxon>
        <taxon>Sordariomycetidae</taxon>
        <taxon>Sordariales</taxon>
        <taxon>Sordariaceae</taxon>
        <taxon>Sordaria</taxon>
    </lineage>
</organism>
<evidence type="ECO:0000313" key="6">
    <source>
        <dbReference type="EMBL" id="KAA8629324.1"/>
    </source>
</evidence>
<dbReference type="VEuPathDB" id="FungiDB:SMAC_08409"/>
<dbReference type="Proteomes" id="UP000433876">
    <property type="component" value="Unassembled WGS sequence"/>
</dbReference>
<dbReference type="Pfam" id="PF17100">
    <property type="entry name" value="NACHT_N"/>
    <property type="match status" value="1"/>
</dbReference>
<dbReference type="EMBL" id="NMPR01000140">
    <property type="protein sequence ID" value="KAA8629324.1"/>
    <property type="molecule type" value="Genomic_DNA"/>
</dbReference>
<dbReference type="PANTHER" id="PTHR10039:SF14">
    <property type="entry name" value="NACHT DOMAIN-CONTAINING PROTEIN"/>
    <property type="match status" value="1"/>
</dbReference>
<evidence type="ECO:0000313" key="7">
    <source>
        <dbReference type="Proteomes" id="UP000433876"/>
    </source>
</evidence>
<comment type="caution">
    <text evidence="6">The sequence shown here is derived from an EMBL/GenBank/DDBJ whole genome shotgun (WGS) entry which is preliminary data.</text>
</comment>
<feature type="domain" description="DUF7069" evidence="4">
    <location>
        <begin position="588"/>
        <end position="659"/>
    </location>
</feature>
<evidence type="ECO:0000259" key="5">
    <source>
        <dbReference type="Pfam" id="PF24883"/>
    </source>
</evidence>
<evidence type="ECO:0008006" key="8">
    <source>
        <dbReference type="Google" id="ProtNLM"/>
    </source>
</evidence>
<dbReference type="InterPro" id="IPR056884">
    <property type="entry name" value="NPHP3-like_N"/>
</dbReference>
<feature type="region of interest" description="Disordered" evidence="2">
    <location>
        <begin position="1"/>
        <end position="24"/>
    </location>
</feature>
<keyword evidence="1" id="KW-0677">Repeat</keyword>
<dbReference type="AlphaFoldDB" id="A0A8S8ZFJ1"/>
<dbReference type="InterPro" id="IPR031359">
    <property type="entry name" value="NACHT_N"/>
</dbReference>
<evidence type="ECO:0000259" key="3">
    <source>
        <dbReference type="Pfam" id="PF17100"/>
    </source>
</evidence>
<dbReference type="OMA" id="RNWQDIE"/>
<dbReference type="Pfam" id="PF24883">
    <property type="entry name" value="NPHP3_N"/>
    <property type="match status" value="1"/>
</dbReference>
<proteinExistence type="predicted"/>
<name>A0A8S8ZFJ1_SORMA</name>
<accession>A0A8S8ZFJ1</accession>
<feature type="domain" description="NWD NACHT-NTPase N-terminal" evidence="3">
    <location>
        <begin position="161"/>
        <end position="365"/>
    </location>
</feature>
<dbReference type="PANTHER" id="PTHR10039">
    <property type="entry name" value="AMELOGENIN"/>
    <property type="match status" value="1"/>
</dbReference>
<feature type="compositionally biased region" description="Low complexity" evidence="2">
    <location>
        <begin position="1"/>
        <end position="13"/>
    </location>
</feature>
<evidence type="ECO:0000259" key="4">
    <source>
        <dbReference type="Pfam" id="PF23239"/>
    </source>
</evidence>
<reference evidence="6 7" key="1">
    <citation type="submission" date="2017-07" db="EMBL/GenBank/DDBJ databases">
        <title>Genome sequence of the Sordaria macrospora wild type strain R19027.</title>
        <authorList>
            <person name="Nowrousian M."/>
            <person name="Teichert I."/>
            <person name="Kueck U."/>
        </authorList>
    </citation>
    <scope>NUCLEOTIDE SEQUENCE [LARGE SCALE GENOMIC DNA]</scope>
    <source>
        <strain evidence="6 7">R19027</strain>
        <tissue evidence="6">Mycelium</tissue>
    </source>
</reference>
<protein>
    <recommendedName>
        <fullName evidence="8">NWD NACHT-NTPase N-terminal domain-containing protein</fullName>
    </recommendedName>
</protein>
<feature type="domain" description="Nephrocystin 3-like N-terminal" evidence="5">
    <location>
        <begin position="487"/>
        <end position="554"/>
    </location>
</feature>
<evidence type="ECO:0000256" key="2">
    <source>
        <dbReference type="SAM" id="MobiDB-lite"/>
    </source>
</evidence>
<dbReference type="InterPro" id="IPR055497">
    <property type="entry name" value="DUF7069"/>
</dbReference>
<gene>
    <name evidence="6" type="ORF">SMACR_08409</name>
</gene>